<feature type="region of interest" description="Disordered" evidence="1">
    <location>
        <begin position="1"/>
        <end position="84"/>
    </location>
</feature>
<comment type="caution">
    <text evidence="2">The sequence shown here is derived from an EMBL/GenBank/DDBJ whole genome shotgun (WGS) entry which is preliminary data.</text>
</comment>
<feature type="compositionally biased region" description="Low complexity" evidence="1">
    <location>
        <begin position="411"/>
        <end position="423"/>
    </location>
</feature>
<sequence length="430" mass="48226">MQRSSNNQALVDREESERKMKEDVARNVREIFEKSQLRPADGPRTGRPLKRKQENKKKDCGVSSAPCDASPSQEDGDSQRKKDLETAALSAASEDANDATLDCSLLMELDFGGVLKDSDYAIIGDMERAAEQEMIPSTSSGPHTQAPRRRNQRKPKPAPCPHCGKMLASASNVKRHKGTCKLLKNGGTKTRVPAWKPKKAKCPKCRKELYSIHTLKPHLKICKAEETDILLMVDQNIHDNVPGPSNQLFGSSRHDPRRNNQIVQELIFFNLSPEMSERLEEAIRNQPEALRPQSSAVSDGSIESEPVSKCGNQSFSRPPVEISTMKPVRVFQAPLNNAQGEAVSQIEAPVRNQCDGCLRTFPTPLRLRRHKDNCTVLRRQKILDAYERPEDFYQPMQLFSNRPGQDFSTYSSREPSSSSSPSPSHEEFYC</sequence>
<evidence type="ECO:0000256" key="1">
    <source>
        <dbReference type="SAM" id="MobiDB-lite"/>
    </source>
</evidence>
<feature type="region of interest" description="Disordered" evidence="1">
    <location>
        <begin position="394"/>
        <end position="430"/>
    </location>
</feature>
<feature type="compositionally biased region" description="Basic residues" evidence="1">
    <location>
        <begin position="146"/>
        <end position="156"/>
    </location>
</feature>
<feature type="compositionally biased region" description="Basic and acidic residues" evidence="1">
    <location>
        <begin position="11"/>
        <end position="36"/>
    </location>
</feature>
<reference evidence="3" key="1">
    <citation type="submission" date="2017-10" db="EMBL/GenBank/DDBJ databases">
        <title>Rapid genome shrinkage in a self-fertile nematode reveals novel sperm competition proteins.</title>
        <authorList>
            <person name="Yin D."/>
            <person name="Schwarz E.M."/>
            <person name="Thomas C.G."/>
            <person name="Felde R.L."/>
            <person name="Korf I.F."/>
            <person name="Cutter A.D."/>
            <person name="Schartner C.M."/>
            <person name="Ralston E.J."/>
            <person name="Meyer B.J."/>
            <person name="Haag E.S."/>
        </authorList>
    </citation>
    <scope>NUCLEOTIDE SEQUENCE [LARGE SCALE GENOMIC DNA]</scope>
    <source>
        <strain evidence="3">JU1422</strain>
    </source>
</reference>
<evidence type="ECO:0000313" key="3">
    <source>
        <dbReference type="Proteomes" id="UP000230233"/>
    </source>
</evidence>
<dbReference type="OrthoDB" id="10408289at2759"/>
<feature type="compositionally biased region" description="Polar residues" evidence="1">
    <location>
        <begin position="397"/>
        <end position="410"/>
    </location>
</feature>
<gene>
    <name evidence="2" type="primary">Cnig_chr_X.g22450</name>
    <name evidence="2" type="ORF">B9Z55_022450</name>
</gene>
<feature type="region of interest" description="Disordered" evidence="1">
    <location>
        <begin position="287"/>
        <end position="319"/>
    </location>
</feature>
<keyword evidence="3" id="KW-1185">Reference proteome</keyword>
<evidence type="ECO:0008006" key="4">
    <source>
        <dbReference type="Google" id="ProtNLM"/>
    </source>
</evidence>
<feature type="region of interest" description="Disordered" evidence="1">
    <location>
        <begin position="132"/>
        <end position="160"/>
    </location>
</feature>
<dbReference type="AlphaFoldDB" id="A0A2G5SKU9"/>
<accession>A0A2G5SKU9</accession>
<dbReference type="Gene3D" id="3.30.160.60">
    <property type="entry name" value="Classic Zinc Finger"/>
    <property type="match status" value="1"/>
</dbReference>
<dbReference type="Proteomes" id="UP000230233">
    <property type="component" value="Chromosome X"/>
</dbReference>
<name>A0A2G5SKU9_9PELO</name>
<dbReference type="EMBL" id="PDUG01000006">
    <property type="protein sequence ID" value="PIC15501.1"/>
    <property type="molecule type" value="Genomic_DNA"/>
</dbReference>
<proteinExistence type="predicted"/>
<protein>
    <recommendedName>
        <fullName evidence="4">C2H2-type domain-containing protein</fullName>
    </recommendedName>
</protein>
<evidence type="ECO:0000313" key="2">
    <source>
        <dbReference type="EMBL" id="PIC15501.1"/>
    </source>
</evidence>
<organism evidence="2 3">
    <name type="scientific">Caenorhabditis nigoni</name>
    <dbReference type="NCBI Taxonomy" id="1611254"/>
    <lineage>
        <taxon>Eukaryota</taxon>
        <taxon>Metazoa</taxon>
        <taxon>Ecdysozoa</taxon>
        <taxon>Nematoda</taxon>
        <taxon>Chromadorea</taxon>
        <taxon>Rhabditida</taxon>
        <taxon>Rhabditina</taxon>
        <taxon>Rhabditomorpha</taxon>
        <taxon>Rhabditoidea</taxon>
        <taxon>Rhabditidae</taxon>
        <taxon>Peloderinae</taxon>
        <taxon>Caenorhabditis</taxon>
    </lineage>
</organism>